<protein>
    <recommendedName>
        <fullName evidence="3">DNA-binding transcriptional regulator Cro</fullName>
    </recommendedName>
</protein>
<dbReference type="EMBL" id="BMFF01000001">
    <property type="protein sequence ID" value="GGC87275.1"/>
    <property type="molecule type" value="Genomic_DNA"/>
</dbReference>
<dbReference type="Pfam" id="PF14549">
    <property type="entry name" value="P22_Cro"/>
    <property type="match status" value="1"/>
</dbReference>
<dbReference type="RefSeq" id="WP_150277533.1">
    <property type="nucleotide sequence ID" value="NZ_BMFF01000001.1"/>
</dbReference>
<comment type="caution">
    <text evidence="1">The sequence shown here is derived from an EMBL/GenBank/DDBJ whole genome shotgun (WGS) entry which is preliminary data.</text>
</comment>
<reference evidence="2" key="1">
    <citation type="journal article" date="2019" name="Int. J. Syst. Evol. Microbiol.">
        <title>The Global Catalogue of Microorganisms (GCM) 10K type strain sequencing project: providing services to taxonomists for standard genome sequencing and annotation.</title>
        <authorList>
            <consortium name="The Broad Institute Genomics Platform"/>
            <consortium name="The Broad Institute Genome Sequencing Center for Infectious Disease"/>
            <person name="Wu L."/>
            <person name="Ma J."/>
        </authorList>
    </citation>
    <scope>NUCLEOTIDE SEQUENCE [LARGE SCALE GENOMIC DNA]</scope>
    <source>
        <strain evidence="2">CGMCC 1.12482</strain>
    </source>
</reference>
<dbReference type="Proteomes" id="UP000638188">
    <property type="component" value="Unassembled WGS sequence"/>
</dbReference>
<organism evidence="1 2">
    <name type="scientific">Halopseudomonas salina</name>
    <dbReference type="NCBI Taxonomy" id="1323744"/>
    <lineage>
        <taxon>Bacteria</taxon>
        <taxon>Pseudomonadati</taxon>
        <taxon>Pseudomonadota</taxon>
        <taxon>Gammaproteobacteria</taxon>
        <taxon>Pseudomonadales</taxon>
        <taxon>Pseudomonadaceae</taxon>
        <taxon>Halopseudomonas</taxon>
    </lineage>
</organism>
<accession>A0ABQ1NXZ0</accession>
<evidence type="ECO:0008006" key="3">
    <source>
        <dbReference type="Google" id="ProtNLM"/>
    </source>
</evidence>
<dbReference type="Gene3D" id="1.10.260.40">
    <property type="entry name" value="lambda repressor-like DNA-binding domains"/>
    <property type="match status" value="1"/>
</dbReference>
<evidence type="ECO:0000313" key="1">
    <source>
        <dbReference type="EMBL" id="GGC87275.1"/>
    </source>
</evidence>
<gene>
    <name evidence="1" type="ORF">GCM10007418_03810</name>
</gene>
<dbReference type="SUPFAM" id="SSF47413">
    <property type="entry name" value="lambda repressor-like DNA-binding domains"/>
    <property type="match status" value="1"/>
</dbReference>
<evidence type="ECO:0000313" key="2">
    <source>
        <dbReference type="Proteomes" id="UP000638188"/>
    </source>
</evidence>
<sequence>MKRSEAITYFKGIPALAKALGISYEAVRQWPEEGIPLLRQYQLNQLSGGALLVDEVSATGTSDYSSSKAA</sequence>
<proteinExistence type="predicted"/>
<keyword evidence="2" id="KW-1185">Reference proteome</keyword>
<dbReference type="InterPro" id="IPR010982">
    <property type="entry name" value="Lambda_DNA-bd_dom_sf"/>
</dbReference>
<name>A0ABQ1NXZ0_9GAMM</name>